<dbReference type="SUPFAM" id="SSF81901">
    <property type="entry name" value="HCP-like"/>
    <property type="match status" value="1"/>
</dbReference>
<dbReference type="InParanoid" id="A2EQU3"/>
<evidence type="ECO:0000313" key="3">
    <source>
        <dbReference type="Proteomes" id="UP000001542"/>
    </source>
</evidence>
<dbReference type="VEuPathDB" id="TrichDB:TVAG_290590"/>
<gene>
    <name evidence="2" type="ORF">TVAG_290590</name>
</gene>
<dbReference type="InterPro" id="IPR006597">
    <property type="entry name" value="Sel1-like"/>
</dbReference>
<dbReference type="Gene3D" id="1.25.40.10">
    <property type="entry name" value="Tetratricopeptide repeat domain"/>
    <property type="match status" value="1"/>
</dbReference>
<dbReference type="OrthoDB" id="272077at2759"/>
<organism evidence="2 3">
    <name type="scientific">Trichomonas vaginalis (strain ATCC PRA-98 / G3)</name>
    <dbReference type="NCBI Taxonomy" id="412133"/>
    <lineage>
        <taxon>Eukaryota</taxon>
        <taxon>Metamonada</taxon>
        <taxon>Parabasalia</taxon>
        <taxon>Trichomonadida</taxon>
        <taxon>Trichomonadidae</taxon>
        <taxon>Trichomonas</taxon>
    </lineage>
</organism>
<dbReference type="EMBL" id="DS113460">
    <property type="protein sequence ID" value="EAY04989.1"/>
    <property type="molecule type" value="Genomic_DNA"/>
</dbReference>
<name>A2EQU3_TRIV3</name>
<keyword evidence="3" id="KW-1185">Reference proteome</keyword>
<dbReference type="InterPro" id="IPR011990">
    <property type="entry name" value="TPR-like_helical_dom_sf"/>
</dbReference>
<dbReference type="RefSeq" id="XP_001317212.1">
    <property type="nucleotide sequence ID" value="XM_001317177.1"/>
</dbReference>
<keyword evidence="1" id="KW-0812">Transmembrane</keyword>
<dbReference type="Proteomes" id="UP000001542">
    <property type="component" value="Unassembled WGS sequence"/>
</dbReference>
<dbReference type="Pfam" id="PF08238">
    <property type="entry name" value="Sel1"/>
    <property type="match status" value="3"/>
</dbReference>
<evidence type="ECO:0000313" key="2">
    <source>
        <dbReference type="EMBL" id="EAY04989.1"/>
    </source>
</evidence>
<sequence>MQTIEANFQIIYQWNIVQEDQSDIIKVIIDFPESFKPDSITYELLEQNTIFRAFFNPELPIIEGLLYSPVKSFDTHIEKNQIIITFVKNDDTKWPTLMRDKNPITNKIDPNSAFAIFKDQVEISEDTEKLESFFSHSMACGYLPALMYALDMMEDDPTLKDSYLQILDLAAHKYQHPVALFKYATYLVDNGQKEEGFKYLSLAAQKGVGIAISLMGQMISPLSGIEFSEKDPVSALQLFEKVIGIKDEPIALYEAAKLYKAGVGCEKDIEKANNYYQRAKAVSHDLPDLPDYKEGVTILGVPVFIAAGVSVAVITAGTFIYSLFKRSRN</sequence>
<accession>A2EQU3</accession>
<keyword evidence="1" id="KW-1133">Transmembrane helix</keyword>
<feature type="transmembrane region" description="Helical" evidence="1">
    <location>
        <begin position="299"/>
        <end position="324"/>
    </location>
</feature>
<dbReference type="AlphaFoldDB" id="A2EQU3"/>
<dbReference type="SUPFAM" id="SSF49764">
    <property type="entry name" value="HSP20-like chaperones"/>
    <property type="match status" value="1"/>
</dbReference>
<reference evidence="2" key="1">
    <citation type="submission" date="2006-10" db="EMBL/GenBank/DDBJ databases">
        <authorList>
            <person name="Amadeo P."/>
            <person name="Zhao Q."/>
            <person name="Wortman J."/>
            <person name="Fraser-Liggett C."/>
            <person name="Carlton J."/>
        </authorList>
    </citation>
    <scope>NUCLEOTIDE SEQUENCE</scope>
    <source>
        <strain evidence="2">G3</strain>
    </source>
</reference>
<dbReference type="SMR" id="A2EQU3"/>
<dbReference type="InterPro" id="IPR008978">
    <property type="entry name" value="HSP20-like_chaperone"/>
</dbReference>
<evidence type="ECO:0008006" key="4">
    <source>
        <dbReference type="Google" id="ProtNLM"/>
    </source>
</evidence>
<protein>
    <recommendedName>
        <fullName evidence="4">CS domain-containing protein</fullName>
    </recommendedName>
</protein>
<dbReference type="KEGG" id="tva:4762854"/>
<evidence type="ECO:0000256" key="1">
    <source>
        <dbReference type="SAM" id="Phobius"/>
    </source>
</evidence>
<keyword evidence="1" id="KW-0472">Membrane</keyword>
<reference evidence="2" key="2">
    <citation type="journal article" date="2007" name="Science">
        <title>Draft genome sequence of the sexually transmitted pathogen Trichomonas vaginalis.</title>
        <authorList>
            <person name="Carlton J.M."/>
            <person name="Hirt R.P."/>
            <person name="Silva J.C."/>
            <person name="Delcher A.L."/>
            <person name="Schatz M."/>
            <person name="Zhao Q."/>
            <person name="Wortman J.R."/>
            <person name="Bidwell S.L."/>
            <person name="Alsmark U.C.M."/>
            <person name="Besteiro S."/>
            <person name="Sicheritz-Ponten T."/>
            <person name="Noel C.J."/>
            <person name="Dacks J.B."/>
            <person name="Foster P.G."/>
            <person name="Simillion C."/>
            <person name="Van de Peer Y."/>
            <person name="Miranda-Saavedra D."/>
            <person name="Barton G.J."/>
            <person name="Westrop G.D."/>
            <person name="Mueller S."/>
            <person name="Dessi D."/>
            <person name="Fiori P.L."/>
            <person name="Ren Q."/>
            <person name="Paulsen I."/>
            <person name="Zhang H."/>
            <person name="Bastida-Corcuera F.D."/>
            <person name="Simoes-Barbosa A."/>
            <person name="Brown M.T."/>
            <person name="Hayes R.D."/>
            <person name="Mukherjee M."/>
            <person name="Okumura C.Y."/>
            <person name="Schneider R."/>
            <person name="Smith A.J."/>
            <person name="Vanacova S."/>
            <person name="Villalvazo M."/>
            <person name="Haas B.J."/>
            <person name="Pertea M."/>
            <person name="Feldblyum T.V."/>
            <person name="Utterback T.R."/>
            <person name="Shu C.L."/>
            <person name="Osoegawa K."/>
            <person name="de Jong P.J."/>
            <person name="Hrdy I."/>
            <person name="Horvathova L."/>
            <person name="Zubacova Z."/>
            <person name="Dolezal P."/>
            <person name="Malik S.B."/>
            <person name="Logsdon J.M. Jr."/>
            <person name="Henze K."/>
            <person name="Gupta A."/>
            <person name="Wang C.C."/>
            <person name="Dunne R.L."/>
            <person name="Upcroft J.A."/>
            <person name="Upcroft P."/>
            <person name="White O."/>
            <person name="Salzberg S.L."/>
            <person name="Tang P."/>
            <person name="Chiu C.-H."/>
            <person name="Lee Y.-S."/>
            <person name="Embley T.M."/>
            <person name="Coombs G.H."/>
            <person name="Mottram J.C."/>
            <person name="Tachezy J."/>
            <person name="Fraser-Liggett C.M."/>
            <person name="Johnson P.J."/>
        </authorList>
    </citation>
    <scope>NUCLEOTIDE SEQUENCE [LARGE SCALE GENOMIC DNA]</scope>
    <source>
        <strain evidence="2">G3</strain>
    </source>
</reference>
<proteinExistence type="predicted"/>
<dbReference type="SMART" id="SM00671">
    <property type="entry name" value="SEL1"/>
    <property type="match status" value="2"/>
</dbReference>
<dbReference type="VEuPathDB" id="TrichDB:TVAGG3_0243680"/>